<dbReference type="EMBL" id="NTHN02000072">
    <property type="protein sequence ID" value="MCT4373156.1"/>
    <property type="molecule type" value="Genomic_DNA"/>
</dbReference>
<dbReference type="RefSeq" id="WP_095880745.1">
    <property type="nucleotide sequence ID" value="NZ_NTHN02000072.1"/>
</dbReference>
<reference evidence="1" key="3">
    <citation type="submission" date="2024-05" db="EMBL/GenBank/DDBJ databases">
        <title>Yangia mangrovi SAOS 153D genome.</title>
        <authorList>
            <person name="Verma A."/>
            <person name="Pal Y."/>
            <person name="Sundharam S."/>
            <person name="Bisht B."/>
            <person name="Srinivasan K."/>
        </authorList>
    </citation>
    <scope>NUCLEOTIDE SEQUENCE</scope>
    <source>
        <strain evidence="1">SAOS 153D</strain>
    </source>
</reference>
<reference evidence="3" key="2">
    <citation type="submission" date="2023-07" db="EMBL/GenBank/DDBJ databases">
        <title>Yangia mangrovi SAOS 153D genome.</title>
        <authorList>
            <person name="Verma A."/>
            <person name="Pal Y."/>
            <person name="Sundharam S."/>
            <person name="Bisht B."/>
            <person name="Srinivasan K."/>
        </authorList>
    </citation>
    <scope>NUCLEOTIDE SEQUENCE [LARGE SCALE GENOMIC DNA]</scope>
    <source>
        <strain evidence="3">SAOS 153D</strain>
    </source>
</reference>
<keyword evidence="3" id="KW-1185">Reference proteome</keyword>
<proteinExistence type="predicted"/>
<organism evidence="2">
    <name type="scientific">Alloyangia mangrovi</name>
    <dbReference type="NCBI Taxonomy" id="1779329"/>
    <lineage>
        <taxon>Bacteria</taxon>
        <taxon>Pseudomonadati</taxon>
        <taxon>Pseudomonadota</taxon>
        <taxon>Alphaproteobacteria</taxon>
        <taxon>Rhodobacterales</taxon>
        <taxon>Roseobacteraceae</taxon>
        <taxon>Alloyangia</taxon>
    </lineage>
</organism>
<dbReference type="InterPro" id="IPR021466">
    <property type="entry name" value="Put_rhamnosyl_transferase"/>
</dbReference>
<accession>A0A2A3K235</accession>
<sequence>MQIIGLCRFSFPAEGGFQVEHETLEDRIAYLYSPSRMEERLRHFECICLPGLKAQTDPRFTFLVLVGEAMPRPYLDRLQALLRDFPQARIVSRPPGPHRQVCQQVINAARDMSQPCLQFRHDDDDAVAVGFVEELRTAALDISALRAKHRLVALDWNRGYVARPDAEGICAEPCVTPFWGVAQAVAIAPGVRQSIMNFGHNKLLQFMPTLSFTDRPMYLRGHNDHNDSRQKAHVRPISLPRLDAAGEAEMKRLFAIDADHVRRVFAPAAAT</sequence>
<dbReference type="EMBL" id="NTHN01000020">
    <property type="protein sequence ID" value="PBD20824.1"/>
    <property type="molecule type" value="Genomic_DNA"/>
</dbReference>
<dbReference type="AlphaFoldDB" id="A0A2A3K235"/>
<gene>
    <name evidence="2" type="ORF">CLG85_02025</name>
    <name evidence="1" type="ORF">CLG85_023820</name>
</gene>
<evidence type="ECO:0000313" key="2">
    <source>
        <dbReference type="EMBL" id="PBD20824.1"/>
    </source>
</evidence>
<reference evidence="2" key="1">
    <citation type="submission" date="2017-09" db="EMBL/GenBank/DDBJ databases">
        <title>Yangia sp. SAOS 153D whole genome sequencing.</title>
        <authorList>
            <person name="Verma A."/>
            <person name="Krishnamurthi S."/>
        </authorList>
    </citation>
    <scope>NUCLEOTIDE SEQUENCE [LARGE SCALE GENOMIC DNA]</scope>
    <source>
        <strain evidence="2">SAOS 153D</strain>
    </source>
</reference>
<dbReference type="Pfam" id="PF11316">
    <property type="entry name" value="Rhamno_transf"/>
    <property type="match status" value="1"/>
</dbReference>
<keyword evidence="1" id="KW-0808">Transferase</keyword>
<protein>
    <submittedName>
        <fullName evidence="1">Rhamnosyl transferase</fullName>
    </submittedName>
</protein>
<dbReference type="OrthoDB" id="9771846at2"/>
<dbReference type="GO" id="GO:0016740">
    <property type="term" value="F:transferase activity"/>
    <property type="evidence" value="ECO:0007669"/>
    <property type="project" value="UniProtKB-KW"/>
</dbReference>
<evidence type="ECO:0000313" key="1">
    <source>
        <dbReference type="EMBL" id="MCT4373156.1"/>
    </source>
</evidence>
<dbReference type="Proteomes" id="UP000217448">
    <property type="component" value="Unassembled WGS sequence"/>
</dbReference>
<name>A0A2A3K235_9RHOB</name>
<evidence type="ECO:0000313" key="3">
    <source>
        <dbReference type="Proteomes" id="UP000217448"/>
    </source>
</evidence>
<comment type="caution">
    <text evidence="2">The sequence shown here is derived from an EMBL/GenBank/DDBJ whole genome shotgun (WGS) entry which is preliminary data.</text>
</comment>